<accession>A0ABQ5WEV1</accession>
<protein>
    <submittedName>
        <fullName evidence="1">Type VI secretion protein</fullName>
    </submittedName>
</protein>
<gene>
    <name evidence="1" type="ORF">GCM10010862_52890</name>
</gene>
<keyword evidence="2" id="KW-1185">Reference proteome</keyword>
<dbReference type="EMBL" id="BSNS01000028">
    <property type="protein sequence ID" value="GLQ58030.1"/>
    <property type="molecule type" value="Genomic_DNA"/>
</dbReference>
<name>A0ABQ5WEV1_9HYPH</name>
<dbReference type="RefSeq" id="WP_284343423.1">
    <property type="nucleotide sequence ID" value="NZ_BSNS01000028.1"/>
</dbReference>
<dbReference type="NCBIfam" id="TIGR03347">
    <property type="entry name" value="VI_chp_1"/>
    <property type="match status" value="1"/>
</dbReference>
<dbReference type="PANTHER" id="PTHR35564:SF4">
    <property type="entry name" value="CYTOPLASMIC PROTEIN"/>
    <property type="match status" value="1"/>
</dbReference>
<dbReference type="Proteomes" id="UP001156691">
    <property type="component" value="Unassembled WGS sequence"/>
</dbReference>
<comment type="caution">
    <text evidence="1">The sequence shown here is derived from an EMBL/GenBank/DDBJ whole genome shotgun (WGS) entry which is preliminary data.</text>
</comment>
<organism evidence="1 2">
    <name type="scientific">Devosia nitrariae</name>
    <dbReference type="NCBI Taxonomy" id="2071872"/>
    <lineage>
        <taxon>Bacteria</taxon>
        <taxon>Pseudomonadati</taxon>
        <taxon>Pseudomonadota</taxon>
        <taxon>Alphaproteobacteria</taxon>
        <taxon>Hyphomicrobiales</taxon>
        <taxon>Devosiaceae</taxon>
        <taxon>Devosia</taxon>
    </lineage>
</organism>
<evidence type="ECO:0000313" key="2">
    <source>
        <dbReference type="Proteomes" id="UP001156691"/>
    </source>
</evidence>
<dbReference type="Pfam" id="PF06996">
    <property type="entry name" value="T6SS_TssG"/>
    <property type="match status" value="1"/>
</dbReference>
<reference evidence="2" key="1">
    <citation type="journal article" date="2019" name="Int. J. Syst. Evol. Microbiol.">
        <title>The Global Catalogue of Microorganisms (GCM) 10K type strain sequencing project: providing services to taxonomists for standard genome sequencing and annotation.</title>
        <authorList>
            <consortium name="The Broad Institute Genomics Platform"/>
            <consortium name="The Broad Institute Genome Sequencing Center for Infectious Disease"/>
            <person name="Wu L."/>
            <person name="Ma J."/>
        </authorList>
    </citation>
    <scope>NUCLEOTIDE SEQUENCE [LARGE SCALE GENOMIC DNA]</scope>
    <source>
        <strain evidence="2">NBRC 112416</strain>
    </source>
</reference>
<proteinExistence type="predicted"/>
<evidence type="ECO:0000313" key="1">
    <source>
        <dbReference type="EMBL" id="GLQ58030.1"/>
    </source>
</evidence>
<dbReference type="PANTHER" id="PTHR35564">
    <property type="match status" value="1"/>
</dbReference>
<sequence>MSDREALEREPYRFDLLRVLREYERAFPGKPRIGDSATVAEEVVSLAQDPFVEFPAANITRVDTTSRGTPRLATRFLGFFGPQGALPLNTTVEAMGWISHRDDSFVRFVSIFANRFLQLFFRAWADARPIAQHDRPKADRFARYVGSFAGIGTDALAERDSIPDIAKLPFAGLIAPRVRSARRLMQLLRGVLGLDVTIEERIGTWLEFEPADRMALGARGALGVDSFLGQRCYSINDKFRVRIRTASLEEYSDLLPRGEAARRLADLVFFYTGHRYEYDVELCLPARLAPSLQLGKAGQLGWTTWLPPAEVPVAEEDVYLCDARFTLSGQAQAA</sequence>
<dbReference type="InterPro" id="IPR010732">
    <property type="entry name" value="T6SS_TssG-like"/>
</dbReference>